<sequence length="183" mass="21464">MYSHINMFGIQKCSRILKRNDLETVRRHNEFSAGAILTSVAICFAQNWKKVNFKVCDSSKHYTCVYASIPVKREKSFHVIKNVHSEREHKQAIMRSSTFIIFSLTIQTNDSFGVRSYEAKISPRDYLQTTNENNNMVSWWWLKVISSILHDLLEVIVKIYLSGIVLECRDMREELIPNLFTWP</sequence>
<name>A0A1A9W7I5_9MUSC</name>
<reference evidence="2" key="1">
    <citation type="submission" date="2014-03" db="EMBL/GenBank/DDBJ databases">
        <authorList>
            <person name="Aksoy S."/>
            <person name="Warren W."/>
            <person name="Wilson R.K."/>
        </authorList>
    </citation>
    <scope>NUCLEOTIDE SEQUENCE [LARGE SCALE GENOMIC DNA]</scope>
    <source>
        <strain evidence="2">IAEA</strain>
    </source>
</reference>
<dbReference type="AlphaFoldDB" id="A0A1A9W7I5"/>
<accession>A0A1A9W7I5</accession>
<keyword evidence="2" id="KW-1185">Reference proteome</keyword>
<evidence type="ECO:0000313" key="2">
    <source>
        <dbReference type="Proteomes" id="UP000091820"/>
    </source>
</evidence>
<dbReference type="Proteomes" id="UP000091820">
    <property type="component" value="Unassembled WGS sequence"/>
</dbReference>
<evidence type="ECO:0000313" key="1">
    <source>
        <dbReference type="EnsemblMetazoa" id="GBRI008952-PA"/>
    </source>
</evidence>
<proteinExistence type="predicted"/>
<organism evidence="1 2">
    <name type="scientific">Glossina brevipalpis</name>
    <dbReference type="NCBI Taxonomy" id="37001"/>
    <lineage>
        <taxon>Eukaryota</taxon>
        <taxon>Metazoa</taxon>
        <taxon>Ecdysozoa</taxon>
        <taxon>Arthropoda</taxon>
        <taxon>Hexapoda</taxon>
        <taxon>Insecta</taxon>
        <taxon>Pterygota</taxon>
        <taxon>Neoptera</taxon>
        <taxon>Endopterygota</taxon>
        <taxon>Diptera</taxon>
        <taxon>Brachycera</taxon>
        <taxon>Muscomorpha</taxon>
        <taxon>Hippoboscoidea</taxon>
        <taxon>Glossinidae</taxon>
        <taxon>Glossina</taxon>
    </lineage>
</organism>
<protein>
    <submittedName>
        <fullName evidence="1">Uncharacterized protein</fullName>
    </submittedName>
</protein>
<dbReference type="VEuPathDB" id="VectorBase:GBRI008952"/>
<reference evidence="1" key="2">
    <citation type="submission" date="2020-05" db="UniProtKB">
        <authorList>
            <consortium name="EnsemblMetazoa"/>
        </authorList>
    </citation>
    <scope>IDENTIFICATION</scope>
    <source>
        <strain evidence="1">IAEA</strain>
    </source>
</reference>
<dbReference type="EnsemblMetazoa" id="GBRI008952-RA">
    <property type="protein sequence ID" value="GBRI008952-PA"/>
    <property type="gene ID" value="GBRI008952"/>
</dbReference>